<dbReference type="SUPFAM" id="SSF52172">
    <property type="entry name" value="CheY-like"/>
    <property type="match status" value="1"/>
</dbReference>
<dbReference type="OrthoDB" id="5294513at2"/>
<dbReference type="PROSITE" id="PS50930">
    <property type="entry name" value="HTH_LYTTR"/>
    <property type="match status" value="1"/>
</dbReference>
<protein>
    <submittedName>
        <fullName evidence="4">Response regulator transcription factor</fullName>
    </submittedName>
</protein>
<dbReference type="Gene3D" id="2.40.50.1020">
    <property type="entry name" value="LytTr DNA-binding domain"/>
    <property type="match status" value="1"/>
</dbReference>
<dbReference type="Proteomes" id="UP000321201">
    <property type="component" value="Unassembled WGS sequence"/>
</dbReference>
<keyword evidence="5" id="KW-1185">Reference proteome</keyword>
<dbReference type="InterPro" id="IPR011006">
    <property type="entry name" value="CheY-like_superfamily"/>
</dbReference>
<comment type="caution">
    <text evidence="4">The sequence shown here is derived from an EMBL/GenBank/DDBJ whole genome shotgun (WGS) entry which is preliminary data.</text>
</comment>
<dbReference type="GO" id="GO:0003677">
    <property type="term" value="F:DNA binding"/>
    <property type="evidence" value="ECO:0007669"/>
    <property type="project" value="InterPro"/>
</dbReference>
<gene>
    <name evidence="4" type="ORF">FR698_13365</name>
</gene>
<dbReference type="SMART" id="SM00850">
    <property type="entry name" value="LytTR"/>
    <property type="match status" value="1"/>
</dbReference>
<evidence type="ECO:0000313" key="4">
    <source>
        <dbReference type="EMBL" id="TXF10807.1"/>
    </source>
</evidence>
<dbReference type="Pfam" id="PF04397">
    <property type="entry name" value="LytTR"/>
    <property type="match status" value="1"/>
</dbReference>
<reference evidence="4 5" key="1">
    <citation type="submission" date="2019-08" db="EMBL/GenBank/DDBJ databases">
        <title>Pelomicrobium methylotrophicum gen. nov., sp. nov. a moderately thermophilic, facultatively anaerobic, lithoautotrophic and methylotrophic bacterium isolated from a terrestrial mud volcano.</title>
        <authorList>
            <person name="Slobodkina G.B."/>
            <person name="Merkel A.Y."/>
            <person name="Slobodkin A.I."/>
        </authorList>
    </citation>
    <scope>NUCLEOTIDE SEQUENCE [LARGE SCALE GENOMIC DNA]</scope>
    <source>
        <strain evidence="4 5">SM250</strain>
    </source>
</reference>
<dbReference type="InterPro" id="IPR046947">
    <property type="entry name" value="LytR-like"/>
</dbReference>
<name>A0A5C7EU14_9PROT</name>
<dbReference type="InterPro" id="IPR007492">
    <property type="entry name" value="LytTR_DNA-bd_dom"/>
</dbReference>
<dbReference type="AlphaFoldDB" id="A0A5C7EU14"/>
<dbReference type="Pfam" id="PF00072">
    <property type="entry name" value="Response_reg"/>
    <property type="match status" value="1"/>
</dbReference>
<dbReference type="InterPro" id="IPR001789">
    <property type="entry name" value="Sig_transdc_resp-reg_receiver"/>
</dbReference>
<dbReference type="PANTHER" id="PTHR37299:SF1">
    <property type="entry name" value="STAGE 0 SPORULATION PROTEIN A HOMOLOG"/>
    <property type="match status" value="1"/>
</dbReference>
<dbReference type="PROSITE" id="PS50110">
    <property type="entry name" value="RESPONSE_REGULATORY"/>
    <property type="match status" value="1"/>
</dbReference>
<accession>A0A5C7EU14</accession>
<dbReference type="FunCoup" id="A0A5C7EU14">
    <property type="interactions" value="86"/>
</dbReference>
<keyword evidence="1" id="KW-0597">Phosphoprotein</keyword>
<dbReference type="GO" id="GO:0000156">
    <property type="term" value="F:phosphorelay response regulator activity"/>
    <property type="evidence" value="ECO:0007669"/>
    <property type="project" value="InterPro"/>
</dbReference>
<dbReference type="RefSeq" id="WP_147800700.1">
    <property type="nucleotide sequence ID" value="NZ_VPFL01000021.1"/>
</dbReference>
<dbReference type="PANTHER" id="PTHR37299">
    <property type="entry name" value="TRANSCRIPTIONAL REGULATOR-RELATED"/>
    <property type="match status" value="1"/>
</dbReference>
<evidence type="ECO:0000313" key="5">
    <source>
        <dbReference type="Proteomes" id="UP000321201"/>
    </source>
</evidence>
<dbReference type="SMART" id="SM00448">
    <property type="entry name" value="REC"/>
    <property type="match status" value="1"/>
</dbReference>
<feature type="domain" description="HTH LytTR-type" evidence="3">
    <location>
        <begin position="147"/>
        <end position="254"/>
    </location>
</feature>
<organism evidence="4 5">
    <name type="scientific">Pelomicrobium methylotrophicum</name>
    <dbReference type="NCBI Taxonomy" id="2602750"/>
    <lineage>
        <taxon>Bacteria</taxon>
        <taxon>Pseudomonadati</taxon>
        <taxon>Pseudomonadota</taxon>
        <taxon>Hydrogenophilia</taxon>
        <taxon>Hydrogenophilia incertae sedis</taxon>
        <taxon>Pelomicrobium</taxon>
    </lineage>
</organism>
<feature type="modified residue" description="4-aspartylphosphate" evidence="1">
    <location>
        <position position="63"/>
    </location>
</feature>
<evidence type="ECO:0000259" key="3">
    <source>
        <dbReference type="PROSITE" id="PS50930"/>
    </source>
</evidence>
<proteinExistence type="predicted"/>
<feature type="domain" description="Response regulatory" evidence="2">
    <location>
        <begin position="9"/>
        <end position="126"/>
    </location>
</feature>
<evidence type="ECO:0000256" key="1">
    <source>
        <dbReference type="PROSITE-ProRule" id="PRU00169"/>
    </source>
</evidence>
<evidence type="ECO:0000259" key="2">
    <source>
        <dbReference type="PROSITE" id="PS50110"/>
    </source>
</evidence>
<dbReference type="EMBL" id="VPFL01000021">
    <property type="protein sequence ID" value="TXF10807.1"/>
    <property type="molecule type" value="Genomic_DNA"/>
</dbReference>
<dbReference type="Gene3D" id="3.40.50.2300">
    <property type="match status" value="1"/>
</dbReference>
<sequence length="254" mass="28991">MSSGEEALRILIVDDEALARARLRDLLTDCAEKIPLEIVGEAASGIEALKRLDEQPADVVLLDIRMPEMDGIELAQHLMKLPDPPAVIFTTAYDAYALRAFDVHALDYLLKPVRLGRLFDALTRARSITPLRIEILQQLARRPRGHLSIQERGRVHLIPVESILYLKAELKYVTVRTREREFLIEESLSRLEEEFADRFLRIHRNCLVAKDAISGFEKMAADGEGNWAVVIKDLNEKLPVSRRQWSVVKAFMDR</sequence>
<dbReference type="InParanoid" id="A0A5C7EU14"/>